<dbReference type="InterPro" id="IPR000706">
    <property type="entry name" value="AGPR_type-1"/>
</dbReference>
<dbReference type="PROSITE" id="PS01224">
    <property type="entry name" value="ARGC"/>
    <property type="match status" value="1"/>
</dbReference>
<comment type="pathway">
    <text evidence="1 7">Amino-acid biosynthesis; L-arginine biosynthesis; N(2)-acetyl-L-ornithine from L-glutamate: step 3/4.</text>
</comment>
<dbReference type="GO" id="GO:0051287">
    <property type="term" value="F:NAD binding"/>
    <property type="evidence" value="ECO:0007669"/>
    <property type="project" value="InterPro"/>
</dbReference>
<reference evidence="10 11" key="1">
    <citation type="submission" date="2019-02" db="EMBL/GenBank/DDBJ databases">
        <title>Deep-cultivation of Planctomycetes and their phenomic and genomic characterization uncovers novel biology.</title>
        <authorList>
            <person name="Wiegand S."/>
            <person name="Jogler M."/>
            <person name="Boedeker C."/>
            <person name="Pinto D."/>
            <person name="Vollmers J."/>
            <person name="Rivas-Marin E."/>
            <person name="Kohn T."/>
            <person name="Peeters S.H."/>
            <person name="Heuer A."/>
            <person name="Rast P."/>
            <person name="Oberbeckmann S."/>
            <person name="Bunk B."/>
            <person name="Jeske O."/>
            <person name="Meyerdierks A."/>
            <person name="Storesund J.E."/>
            <person name="Kallscheuer N."/>
            <person name="Luecker S."/>
            <person name="Lage O.M."/>
            <person name="Pohl T."/>
            <person name="Merkel B.J."/>
            <person name="Hornburger P."/>
            <person name="Mueller R.-W."/>
            <person name="Bruemmer F."/>
            <person name="Labrenz M."/>
            <person name="Spormann A.M."/>
            <person name="Op den Camp H."/>
            <person name="Overmann J."/>
            <person name="Amann R."/>
            <person name="Jetten M.S.M."/>
            <person name="Mascher T."/>
            <person name="Medema M.H."/>
            <person name="Devos D.P."/>
            <person name="Kaster A.-K."/>
            <person name="Ovreas L."/>
            <person name="Rohde M."/>
            <person name="Galperin M.Y."/>
            <person name="Jogler C."/>
        </authorList>
    </citation>
    <scope>NUCLEOTIDE SEQUENCE [LARGE SCALE GENOMIC DNA]</scope>
    <source>
        <strain evidence="10 11">HG15A2</strain>
    </source>
</reference>
<dbReference type="EC" id="1.2.1.38" evidence="7"/>
<protein>
    <recommendedName>
        <fullName evidence="7">N-acetyl-gamma-glutamyl-phosphate reductase</fullName>
        <shortName evidence="7">AGPR</shortName>
        <ecNumber evidence="7">1.2.1.38</ecNumber>
    </recommendedName>
    <alternativeName>
        <fullName evidence="7">N-acetyl-glutamate semialdehyde dehydrogenase</fullName>
        <shortName evidence="7">NAGSA dehydrogenase</shortName>
    </alternativeName>
</protein>
<keyword evidence="11" id="KW-1185">Reference proteome</keyword>
<evidence type="ECO:0000256" key="6">
    <source>
        <dbReference type="ARBA" id="ARBA00050557"/>
    </source>
</evidence>
<dbReference type="HAMAP" id="MF_00150">
    <property type="entry name" value="ArgC_type1"/>
    <property type="match status" value="1"/>
</dbReference>
<sequence length="341" mass="36586">MIRVAVLGATGYAARELIALLLRHPEVQITALTTRQEDQPHLGDVHPTLRGRLDMQLQNLTTAEVAHSADCIFCCLPHAASAAVVSELLAADCRVVDFSADYRLNDADVYSQWYGVTHPDADRLGKVPYGLPELYREQLQGARLVANPGCYPTAAILALAPLLKSGAISPEGIVIDAKSGVSGAGRSAKAHLHFPEANENLLPYGVGTHRHTPEIDQVLSNYAGVTTDVVFTPHLVPMDRGELITAYANPGATNSGNDGLQTEELLAILRQHYADEQFIRVIEGIPGTKSVAGTNYCDITVRRVRGKVIVISAIDNLIKGASGAAVQNFNLMYGFEESAGL</sequence>
<comment type="function">
    <text evidence="7">Catalyzes the NADPH-dependent reduction of N-acetyl-5-glutamyl phosphate to yield N-acetyl-L-glutamate 5-semialdehyde.</text>
</comment>
<evidence type="ECO:0000313" key="11">
    <source>
        <dbReference type="Proteomes" id="UP000319852"/>
    </source>
</evidence>
<dbReference type="UniPathway" id="UPA00068">
    <property type="reaction ID" value="UER00108"/>
</dbReference>
<dbReference type="SUPFAM" id="SSF51735">
    <property type="entry name" value="NAD(P)-binding Rossmann-fold domains"/>
    <property type="match status" value="1"/>
</dbReference>
<dbReference type="PANTHER" id="PTHR32338">
    <property type="entry name" value="N-ACETYL-GAMMA-GLUTAMYL-PHOSPHATE REDUCTASE, CHLOROPLASTIC-RELATED-RELATED"/>
    <property type="match status" value="1"/>
</dbReference>
<dbReference type="EMBL" id="CP036263">
    <property type="protein sequence ID" value="QDS98903.1"/>
    <property type="molecule type" value="Genomic_DNA"/>
</dbReference>
<dbReference type="InterPro" id="IPR023013">
    <property type="entry name" value="AGPR_AS"/>
</dbReference>
<dbReference type="RefSeq" id="WP_145060188.1">
    <property type="nucleotide sequence ID" value="NZ_CP036263.1"/>
</dbReference>
<evidence type="ECO:0000256" key="1">
    <source>
        <dbReference type="ARBA" id="ARBA00004862"/>
    </source>
</evidence>
<evidence type="ECO:0000259" key="9">
    <source>
        <dbReference type="SMART" id="SM00859"/>
    </source>
</evidence>
<comment type="subcellular location">
    <subcellularLocation>
        <location evidence="7">Cytoplasm</location>
    </subcellularLocation>
</comment>
<keyword evidence="5 7" id="KW-0560">Oxidoreductase</keyword>
<dbReference type="CDD" id="cd17895">
    <property type="entry name" value="AGPR_1_N"/>
    <property type="match status" value="1"/>
</dbReference>
<dbReference type="NCBIfam" id="TIGR01850">
    <property type="entry name" value="argC"/>
    <property type="match status" value="1"/>
</dbReference>
<gene>
    <name evidence="7 10" type="primary">argC</name>
    <name evidence="10" type="ORF">HG15A2_21910</name>
</gene>
<dbReference type="Gene3D" id="3.40.50.720">
    <property type="entry name" value="NAD(P)-binding Rossmann-like Domain"/>
    <property type="match status" value="1"/>
</dbReference>
<accession>A0A517MVJ4</accession>
<dbReference type="GO" id="GO:0005737">
    <property type="term" value="C:cytoplasm"/>
    <property type="evidence" value="ECO:0007669"/>
    <property type="project" value="UniProtKB-SubCell"/>
</dbReference>
<dbReference type="InterPro" id="IPR050085">
    <property type="entry name" value="AGPR"/>
</dbReference>
<dbReference type="Proteomes" id="UP000319852">
    <property type="component" value="Chromosome"/>
</dbReference>
<dbReference type="InterPro" id="IPR000534">
    <property type="entry name" value="Semialdehyde_DH_NAD-bd"/>
</dbReference>
<dbReference type="InterPro" id="IPR058924">
    <property type="entry name" value="AGPR_dimerisation_dom"/>
</dbReference>
<evidence type="ECO:0000256" key="5">
    <source>
        <dbReference type="ARBA" id="ARBA00023002"/>
    </source>
</evidence>
<feature type="domain" description="Semialdehyde dehydrogenase NAD-binding" evidence="9">
    <location>
        <begin position="3"/>
        <end position="142"/>
    </location>
</feature>
<evidence type="ECO:0000256" key="4">
    <source>
        <dbReference type="ARBA" id="ARBA00022857"/>
    </source>
</evidence>
<dbReference type="SMART" id="SM00859">
    <property type="entry name" value="Semialdhyde_dh"/>
    <property type="match status" value="1"/>
</dbReference>
<keyword evidence="3 7" id="KW-0028">Amino-acid biosynthesis</keyword>
<dbReference type="GO" id="GO:0070401">
    <property type="term" value="F:NADP+ binding"/>
    <property type="evidence" value="ECO:0007669"/>
    <property type="project" value="InterPro"/>
</dbReference>
<comment type="catalytic activity">
    <reaction evidence="6 7">
        <text>N-acetyl-L-glutamate 5-semialdehyde + phosphate + NADP(+) = N-acetyl-L-glutamyl 5-phosphate + NADPH + H(+)</text>
        <dbReference type="Rhea" id="RHEA:21588"/>
        <dbReference type="ChEBI" id="CHEBI:15378"/>
        <dbReference type="ChEBI" id="CHEBI:29123"/>
        <dbReference type="ChEBI" id="CHEBI:43474"/>
        <dbReference type="ChEBI" id="CHEBI:57783"/>
        <dbReference type="ChEBI" id="CHEBI:57936"/>
        <dbReference type="ChEBI" id="CHEBI:58349"/>
        <dbReference type="EC" id="1.2.1.38"/>
    </reaction>
</comment>
<dbReference type="FunFam" id="3.30.360.10:FF:000014">
    <property type="entry name" value="N-acetyl-gamma-glutamyl-phosphate reductase"/>
    <property type="match status" value="1"/>
</dbReference>
<dbReference type="GO" id="GO:0003942">
    <property type="term" value="F:N-acetyl-gamma-glutamyl-phosphate reductase activity"/>
    <property type="evidence" value="ECO:0007669"/>
    <property type="project" value="UniProtKB-UniRule"/>
</dbReference>
<comment type="similarity">
    <text evidence="7">Belongs to the NAGSA dehydrogenase family. Type 1 subfamily.</text>
</comment>
<dbReference type="OrthoDB" id="9801289at2"/>
<organism evidence="10 11">
    <name type="scientific">Adhaeretor mobilis</name>
    <dbReference type="NCBI Taxonomy" id="1930276"/>
    <lineage>
        <taxon>Bacteria</taxon>
        <taxon>Pseudomonadati</taxon>
        <taxon>Planctomycetota</taxon>
        <taxon>Planctomycetia</taxon>
        <taxon>Pirellulales</taxon>
        <taxon>Lacipirellulaceae</taxon>
        <taxon>Adhaeretor</taxon>
    </lineage>
</organism>
<evidence type="ECO:0000256" key="8">
    <source>
        <dbReference type="PROSITE-ProRule" id="PRU10010"/>
    </source>
</evidence>
<evidence type="ECO:0000256" key="2">
    <source>
        <dbReference type="ARBA" id="ARBA00022571"/>
    </source>
</evidence>
<keyword evidence="2 7" id="KW-0055">Arginine biosynthesis</keyword>
<dbReference type="KEGG" id="amob:HG15A2_21910"/>
<evidence type="ECO:0000313" key="10">
    <source>
        <dbReference type="EMBL" id="QDS98903.1"/>
    </source>
</evidence>
<evidence type="ECO:0000256" key="7">
    <source>
        <dbReference type="HAMAP-Rule" id="MF_00150"/>
    </source>
</evidence>
<keyword evidence="7" id="KW-0963">Cytoplasm</keyword>
<feature type="active site" evidence="7 8">
    <location>
        <position position="150"/>
    </location>
</feature>
<dbReference type="PANTHER" id="PTHR32338:SF10">
    <property type="entry name" value="N-ACETYL-GAMMA-GLUTAMYL-PHOSPHATE REDUCTASE, CHLOROPLASTIC-RELATED"/>
    <property type="match status" value="1"/>
</dbReference>
<dbReference type="InterPro" id="IPR036291">
    <property type="entry name" value="NAD(P)-bd_dom_sf"/>
</dbReference>
<dbReference type="AlphaFoldDB" id="A0A517MVJ4"/>
<evidence type="ECO:0000256" key="3">
    <source>
        <dbReference type="ARBA" id="ARBA00022605"/>
    </source>
</evidence>
<proteinExistence type="inferred from homology"/>
<keyword evidence="4 7" id="KW-0521">NADP</keyword>
<dbReference type="GO" id="GO:0006526">
    <property type="term" value="P:L-arginine biosynthetic process"/>
    <property type="evidence" value="ECO:0007669"/>
    <property type="project" value="UniProtKB-UniRule"/>
</dbReference>
<dbReference type="Pfam" id="PF01118">
    <property type="entry name" value="Semialdhyde_dh"/>
    <property type="match status" value="1"/>
</dbReference>
<dbReference type="SUPFAM" id="SSF55347">
    <property type="entry name" value="Glyceraldehyde-3-phosphate dehydrogenase-like, C-terminal domain"/>
    <property type="match status" value="1"/>
</dbReference>
<dbReference type="Gene3D" id="3.30.360.10">
    <property type="entry name" value="Dihydrodipicolinate Reductase, domain 2"/>
    <property type="match status" value="1"/>
</dbReference>
<dbReference type="Pfam" id="PF22698">
    <property type="entry name" value="Semialdhyde_dhC_1"/>
    <property type="match status" value="1"/>
</dbReference>
<dbReference type="CDD" id="cd23934">
    <property type="entry name" value="AGPR_1_C"/>
    <property type="match status" value="1"/>
</dbReference>
<name>A0A517MVJ4_9BACT</name>